<feature type="compositionally biased region" description="Basic and acidic residues" evidence="3">
    <location>
        <begin position="1568"/>
        <end position="1584"/>
    </location>
</feature>
<dbReference type="Gene3D" id="1.25.40.10">
    <property type="entry name" value="Tetratricopeptide repeat domain"/>
    <property type="match status" value="5"/>
</dbReference>
<feature type="region of interest" description="Disordered" evidence="3">
    <location>
        <begin position="155"/>
        <end position="182"/>
    </location>
</feature>
<feature type="region of interest" description="Disordered" evidence="3">
    <location>
        <begin position="645"/>
        <end position="770"/>
    </location>
</feature>
<dbReference type="InterPro" id="IPR037185">
    <property type="entry name" value="EmrE-like"/>
</dbReference>
<dbReference type="PANTHER" id="PTHR47447">
    <property type="entry name" value="OS03G0856100 PROTEIN"/>
    <property type="match status" value="1"/>
</dbReference>
<evidence type="ECO:0000256" key="2">
    <source>
        <dbReference type="PROSITE-ProRule" id="PRU00708"/>
    </source>
</evidence>
<feature type="region of interest" description="Disordered" evidence="3">
    <location>
        <begin position="607"/>
        <end position="627"/>
    </location>
</feature>
<feature type="region of interest" description="Disordered" evidence="3">
    <location>
        <begin position="224"/>
        <end position="254"/>
    </location>
</feature>
<evidence type="ECO:0000256" key="1">
    <source>
        <dbReference type="ARBA" id="ARBA00022737"/>
    </source>
</evidence>
<evidence type="ECO:0000313" key="6">
    <source>
        <dbReference type="EMBL" id="CAE8610874.1"/>
    </source>
</evidence>
<evidence type="ECO:0000313" key="7">
    <source>
        <dbReference type="Proteomes" id="UP000654075"/>
    </source>
</evidence>
<keyword evidence="7" id="KW-1185">Reference proteome</keyword>
<feature type="compositionally biased region" description="Low complexity" evidence="3">
    <location>
        <begin position="702"/>
        <end position="714"/>
    </location>
</feature>
<feature type="region of interest" description="Disordered" evidence="3">
    <location>
        <begin position="261"/>
        <end position="280"/>
    </location>
</feature>
<feature type="region of interest" description="Disordered" evidence="3">
    <location>
        <begin position="1417"/>
        <end position="1441"/>
    </location>
</feature>
<feature type="compositionally biased region" description="Pro residues" evidence="3">
    <location>
        <begin position="746"/>
        <end position="765"/>
    </location>
</feature>
<feature type="compositionally biased region" description="Basic and acidic residues" evidence="3">
    <location>
        <begin position="1425"/>
        <end position="1435"/>
    </location>
</feature>
<feature type="region of interest" description="Disordered" evidence="3">
    <location>
        <begin position="1540"/>
        <end position="1585"/>
    </location>
</feature>
<feature type="compositionally biased region" description="Low complexity" evidence="3">
    <location>
        <begin position="903"/>
        <end position="914"/>
    </location>
</feature>
<feature type="transmembrane region" description="Helical" evidence="4">
    <location>
        <begin position="2971"/>
        <end position="2990"/>
    </location>
</feature>
<feature type="transmembrane region" description="Helical" evidence="4">
    <location>
        <begin position="2939"/>
        <end position="2959"/>
    </location>
</feature>
<dbReference type="InterPro" id="IPR012921">
    <property type="entry name" value="SPOC_C"/>
</dbReference>
<feature type="region of interest" description="Disordered" evidence="3">
    <location>
        <begin position="2687"/>
        <end position="2728"/>
    </location>
</feature>
<dbReference type="EMBL" id="CAJNNV010024856">
    <property type="protein sequence ID" value="CAE8610874.1"/>
    <property type="molecule type" value="Genomic_DNA"/>
</dbReference>
<reference evidence="6" key="1">
    <citation type="submission" date="2021-02" db="EMBL/GenBank/DDBJ databases">
        <authorList>
            <person name="Dougan E. K."/>
            <person name="Rhodes N."/>
            <person name="Thang M."/>
            <person name="Chan C."/>
        </authorList>
    </citation>
    <scope>NUCLEOTIDE SEQUENCE</scope>
</reference>
<feature type="repeat" description="PPR" evidence="2">
    <location>
        <begin position="2465"/>
        <end position="2501"/>
    </location>
</feature>
<feature type="compositionally biased region" description="Basic residues" evidence="3">
    <location>
        <begin position="726"/>
        <end position="735"/>
    </location>
</feature>
<feature type="transmembrane region" description="Helical" evidence="4">
    <location>
        <begin position="2901"/>
        <end position="2919"/>
    </location>
</feature>
<feature type="region of interest" description="Disordered" evidence="3">
    <location>
        <begin position="1"/>
        <end position="26"/>
    </location>
</feature>
<sequence>MVTEEPVADTAEPAQDRSEATPVPDEAVDMLEAAGQGEGVPEAGLTTAQLAAASANEEPEATVVADSAPCPSSAVVPEAPPVLQHALGAEDPGGGAERVSAEAAASEPVVSEAVSDAAASEADAAKVVLRRPRRMLQHLRLPVVPVPEAALQPPDVVPESSMASEAAAEVGAETSSVDDSCAASDAYAEEVAAQDALPEEPSSEGVAPKSCVKKLLQKAAFKAASESSSEGVESKAASKAAPTTAASETVESVPAVDASVEEVATHEVSPRKPSSEGVVSKAASRAASTTAASETVESVPAVDACAAEVAKPSSEGVVSKAASRAASTTAAEAAALQDKPVISSTVALVPRPPKAPPPPHVLEAALRARAVKMAAELEDGAVSSQREPDNAEKLAASQNGNLTAHSERFRQLLFQAGWVPPSGGLVPGGMMPPPSPAVTRKWSGFVSLTRGVGPQPLQLRLHATLLHGDADAAEAALRSPAAGSGGGGSSSGVLRISHRVPFADLARRAPSAILSLVPMTNAQDQAQCDEYARYFGSKERAGVAHPDGVSLALYVVPPSAALACGFNYLCGVLPRRCLLAAVAPPPGMLGSADAVVGFEAVEEQASAATANASVEPEATPNAQDADQAKVSFSWAATHGKVSPPAANAAAAAASGEGDLPPGDLGAGEDDPARGKKRPAPSIASEVDPTDPGVPPGRFSVQSSAASEASTENEPGVGGEEGVRERGSRRHRHERTRKSEEPKPPARRPPAPAPGYGPPPGAPYGAPPGYGAGTPFGAPPVARCSTLAEEGSTCDSSHYPHYLPPVAALKLWALPGVLRRVEIVEQRGGDEHAQTSAAGVLMPIAFFTDSRDVEVETAKTPALPVAGAGAGSVWALGALQCRRDSSRQDMDRKDRKGDRKKGGCSHSRSPSRSRVGVGGGGGKPARRRRRARREDPGADRVGGAATPSKGVFEAWSDKQGPHVGDLVNRTMTRTKLGQHCTDDAGIGCSPTCSDQAESKGSMADASTVNVEIHSAAILPVQFRMVVMPTILLPEPALLCAGALGGPLCIGALTPLRNACTLASQDKLSTVKQIYGRVFSRGIMNGWTGASTPAVAAAIQFTTLGPGYFVYLGILGSPVAAVAAGAVTESFIVYGPNTRNAQLVHNMFASDEKKVKVRPFRAMGPGFTALVLRNSCASAGIRVLSTPFSQVLACFSGSEPGQIPGICRCGGDFLASVVCGAASMPFNQLLNFQVTSAECLASSPTLRLTLGMQFLKSQYLVTSGDGKTRLSRMVLRDGTLRALYIGLLFSSYAAVERAESPIVATWLPETLFESVHEKVYECCEGSWHTQIGLRILAKDFNSAAEGFGCQRTGAPGTEDLAARFSQLVPAQVNSLGDDFDSDSSRSGSEVRMRMHVHMLRIKAMRAYYVQSMGGRAPGAQEILAPDRQSRSERREIPSEASSEELFLEEGDFQEQDFAEDQVQEQFVEEQEPFQARGEGVWQETGGVFQESDFDFPPEPPGEQEFDPTLEFPPDLVDESCLAGDAEQDFRNPEGDEYEGVGEHYHDDHGQTFPAQKADYSFRPYDGEQVPEYRREESRDSRSERLPKRGNAWQEDSLCHELLVIFWTATGTEVETETAAVANRGFGEETRLGGEAEVEVEVGNRRQLSRGPIDSQLRQVAILFVVAILWKRAPARVWRCIAVGGPVIYGSTSEDAVALTHRKIAAESVSNLMVEEVSIKAVCSTSDGIFNLNIGVDLCSIFLDLDVSATSTFTFVACKLAFVWLQIGWLHRGGLLVWPFVSMSVALEQRHAVGAPGYRQAAEQLVGAPGRRQAAEQRELLLATLRSPKTTRHKGALAAEALRKYGLLTEPWDCTAAVSACCGRGLWQEALGLWNDVLARGLQTSQISCNAAIGACRQGGWWGAALQLFVEDGPARDLQADTIGLNTALGALGGGGQWARAIALLRHAGLGASGAGLRADVFSLSAMFGAFGGARWALALLLQGQVLDEGLEPSLVSCNALLGSVAQGRRWEQCLELLNGLTRTGPRPDLVTLRVLAGACDRCGQWQTALALPSLVWHQGLSSSMLPCTGIVSACGRERQWQWALQAFSGLAANQAGPVPELLDIIAVNSAVSACGRATSWSKALGILSEVCRRGPRADVVTFGVALRCLGEGGLWERASELLCRQGLHGVSLDAASCSAALICSENRPGLWQQGVQLLREVRKRRLRTDEANLQAAALLCARGRSWEWAFELADEIRRHSWKKALPEATPQSGTPEQGAGISQGTAFSFSSAFAAFEDCQQWEAALALLRALCQSRLPPAAAVGGAMAACRRSGRRELALQLFASMSAERIETDQATFGVAVSICDRGDFWQQAMDLIRSAEARPEGLGLIACGAAISACSKAALWGAALHLLSGLGARNSELANVGRQGNQSPRSRQSVPGTVDALLASSRLVATNAAIAACSRAGSWHVAAALLEALKLQGLQPDLTSFNALAAALGQSLGANWSQLVELLSEMREQGLAADVVTCVAASSSFEAEGQPGQLLRALAAQQRVSADVVLDFDSDAKLVKDSVTFADLLAHHDKLQELGATTLRRSILLSAMSQLRILMQRSPSIASGGVTSRTTARGPTTCLDRLFSLGRGLTIEALPALKLALAEEPCPAWLPFGRQVSQRVLADAAATGERNAARMLAAFVAQTLTLLCERTRTAQSDENNKPDALQALGTGVGAGRRNTGVAESRQRAVGARAEADSGPLPEEGWLRATFVEHDRSAHSERQALLTVLSAAAELFEGFRVVRRREVDVMASILCGLIQVVISGVLLTGALAVLRVLTERGLPELLLQSCGYALSTLIIGVVLGAKGMGMPISELKWVIGAGFFMSLSMTLLLLSVLLGSNLGDVSSLVSISVVVAALLGRIFLKEALRWVHLVSVAASLLGALLISRPDVLFGKSDRPTAEEGSLAWLGYVFGPIAGFLDACVLICARKCQNSSDWHVAFVYYGLSSILLILLMFAPVGLPLGQLKSLGAVTAAPWEALGWLALLTAADIPSMVLFTAGAKVLPAAVSATTDAATRIVCGYLASVLLFDGYMDPLTWAGSGLMLASVLVMAAVREQPEEKPLIEVSAQTAANCEENGSGAAEIKEDDGNDDAISSIGSIASFAASEFIDVEPSQRQRPFDLLKTFPFRAEAQTDEVVVVVSRPQRGARGGPESSSALCAQLCNGDWGHVATR</sequence>
<feature type="transmembrane region" description="Helical" evidence="4">
    <location>
        <begin position="2816"/>
        <end position="2836"/>
    </location>
</feature>
<evidence type="ECO:0000256" key="4">
    <source>
        <dbReference type="SAM" id="Phobius"/>
    </source>
</evidence>
<feature type="compositionally biased region" description="Low complexity" evidence="3">
    <location>
        <begin position="224"/>
        <end position="249"/>
    </location>
</feature>
<gene>
    <name evidence="6" type="ORF">PGLA1383_LOCUS28684</name>
</gene>
<feature type="transmembrane region" description="Helical" evidence="4">
    <location>
        <begin position="2755"/>
        <end position="2773"/>
    </location>
</feature>
<name>A0A813F8P0_POLGL</name>
<keyword evidence="4" id="KW-0812">Transmembrane</keyword>
<protein>
    <recommendedName>
        <fullName evidence="5">Spen paralogue and orthologue SPOC C-terminal domain-containing protein</fullName>
    </recommendedName>
</protein>
<feature type="region of interest" description="Disordered" evidence="3">
    <location>
        <begin position="883"/>
        <end position="950"/>
    </location>
</feature>
<feature type="transmembrane region" description="Helical" evidence="4">
    <location>
        <begin position="2848"/>
        <end position="2870"/>
    </location>
</feature>
<feature type="domain" description="Spen paralogue and orthologue SPOC C-terminal" evidence="5">
    <location>
        <begin position="482"/>
        <end position="560"/>
    </location>
</feature>
<evidence type="ECO:0000259" key="5">
    <source>
        <dbReference type="Pfam" id="PF07744"/>
    </source>
</evidence>
<comment type="caution">
    <text evidence="6">The sequence shown here is derived from an EMBL/GenBank/DDBJ whole genome shotgun (WGS) entry which is preliminary data.</text>
</comment>
<dbReference type="PANTHER" id="PTHR47447:SF17">
    <property type="entry name" value="OS12G0638900 PROTEIN"/>
    <property type="match status" value="1"/>
</dbReference>
<feature type="region of interest" description="Disordered" evidence="3">
    <location>
        <begin position="50"/>
        <end position="76"/>
    </location>
</feature>
<keyword evidence="1" id="KW-0677">Repeat</keyword>
<keyword evidence="4" id="KW-0472">Membrane</keyword>
<dbReference type="InterPro" id="IPR011990">
    <property type="entry name" value="TPR-like_helical_dom_sf"/>
</dbReference>
<dbReference type="PROSITE" id="PS51375">
    <property type="entry name" value="PPR"/>
    <property type="match status" value="1"/>
</dbReference>
<evidence type="ECO:0000256" key="3">
    <source>
        <dbReference type="SAM" id="MobiDB-lite"/>
    </source>
</evidence>
<proteinExistence type="predicted"/>
<feature type="compositionally biased region" description="Basic and acidic residues" evidence="3">
    <location>
        <begin position="263"/>
        <end position="274"/>
    </location>
</feature>
<keyword evidence="4" id="KW-1133">Transmembrane helix</keyword>
<dbReference type="InterPro" id="IPR002885">
    <property type="entry name" value="PPR_rpt"/>
</dbReference>
<feature type="transmembrane region" description="Helical" evidence="4">
    <location>
        <begin position="2780"/>
        <end position="2804"/>
    </location>
</feature>
<feature type="compositionally biased region" description="Low complexity" evidence="3">
    <location>
        <begin position="157"/>
        <end position="182"/>
    </location>
</feature>
<dbReference type="Pfam" id="PF07744">
    <property type="entry name" value="SPOC"/>
    <property type="match status" value="1"/>
</dbReference>
<feature type="compositionally biased region" description="Basic and acidic residues" evidence="3">
    <location>
        <begin position="883"/>
        <end position="900"/>
    </location>
</feature>
<dbReference type="SUPFAM" id="SSF103481">
    <property type="entry name" value="Multidrug resistance efflux transporter EmrE"/>
    <property type="match status" value="1"/>
</dbReference>
<dbReference type="Proteomes" id="UP000654075">
    <property type="component" value="Unassembled WGS sequence"/>
</dbReference>
<organism evidence="6 7">
    <name type="scientific">Polarella glacialis</name>
    <name type="common">Dinoflagellate</name>
    <dbReference type="NCBI Taxonomy" id="89957"/>
    <lineage>
        <taxon>Eukaryota</taxon>
        <taxon>Sar</taxon>
        <taxon>Alveolata</taxon>
        <taxon>Dinophyceae</taxon>
        <taxon>Suessiales</taxon>
        <taxon>Suessiaceae</taxon>
        <taxon>Polarella</taxon>
    </lineage>
</organism>
<feature type="compositionally biased region" description="Low complexity" evidence="3">
    <location>
        <begin position="63"/>
        <end position="76"/>
    </location>
</feature>
<feature type="transmembrane region" description="Helical" evidence="4">
    <location>
        <begin position="2876"/>
        <end position="2894"/>
    </location>
</feature>
<accession>A0A813F8P0</accession>